<name>A0A8J4G0S5_9CHLO</name>
<reference evidence="2" key="1">
    <citation type="journal article" date="2021" name="Proc. Natl. Acad. Sci. U.S.A.">
        <title>Three genomes in the algal genus Volvox reveal the fate of a haploid sex-determining region after a transition to homothallism.</title>
        <authorList>
            <person name="Yamamoto K."/>
            <person name="Hamaji T."/>
            <person name="Kawai-Toyooka H."/>
            <person name="Matsuzaki R."/>
            <person name="Takahashi F."/>
            <person name="Nishimura Y."/>
            <person name="Kawachi M."/>
            <person name="Noguchi H."/>
            <person name="Minakuchi Y."/>
            <person name="Umen J.G."/>
            <person name="Toyoda A."/>
            <person name="Nozaki H."/>
        </authorList>
    </citation>
    <scope>NUCLEOTIDE SEQUENCE</scope>
    <source>
        <strain evidence="2">NIES-3785</strain>
    </source>
</reference>
<dbReference type="AlphaFoldDB" id="A0A8J4G0S5"/>
<feature type="region of interest" description="Disordered" evidence="1">
    <location>
        <begin position="1014"/>
        <end position="1034"/>
    </location>
</feature>
<feature type="region of interest" description="Disordered" evidence="1">
    <location>
        <begin position="626"/>
        <end position="659"/>
    </location>
</feature>
<feature type="compositionally biased region" description="Low complexity" evidence="1">
    <location>
        <begin position="907"/>
        <end position="929"/>
    </location>
</feature>
<comment type="caution">
    <text evidence="2">The sequence shown here is derived from an EMBL/GenBank/DDBJ whole genome shotgun (WGS) entry which is preliminary data.</text>
</comment>
<dbReference type="EMBL" id="BNCQ01000004">
    <property type="protein sequence ID" value="GIL97099.1"/>
    <property type="molecule type" value="Genomic_DNA"/>
</dbReference>
<feature type="compositionally biased region" description="Low complexity" evidence="1">
    <location>
        <begin position="1139"/>
        <end position="1148"/>
    </location>
</feature>
<feature type="region of interest" description="Disordered" evidence="1">
    <location>
        <begin position="907"/>
        <end position="938"/>
    </location>
</feature>
<proteinExistence type="predicted"/>
<accession>A0A8J4G0S5</accession>
<gene>
    <name evidence="2" type="ORF">Vretimale_2845</name>
</gene>
<dbReference type="Proteomes" id="UP000722791">
    <property type="component" value="Unassembled WGS sequence"/>
</dbReference>
<feature type="region of interest" description="Disordered" evidence="1">
    <location>
        <begin position="182"/>
        <end position="212"/>
    </location>
</feature>
<evidence type="ECO:0000313" key="2">
    <source>
        <dbReference type="EMBL" id="GIL97099.1"/>
    </source>
</evidence>
<evidence type="ECO:0000256" key="1">
    <source>
        <dbReference type="SAM" id="MobiDB-lite"/>
    </source>
</evidence>
<feature type="region of interest" description="Disordered" evidence="1">
    <location>
        <begin position="489"/>
        <end position="518"/>
    </location>
</feature>
<evidence type="ECO:0000313" key="3">
    <source>
        <dbReference type="Proteomes" id="UP000722791"/>
    </source>
</evidence>
<feature type="region of interest" description="Disordered" evidence="1">
    <location>
        <begin position="1139"/>
        <end position="1160"/>
    </location>
</feature>
<organism evidence="2 3">
    <name type="scientific">Volvox reticuliferus</name>
    <dbReference type="NCBI Taxonomy" id="1737510"/>
    <lineage>
        <taxon>Eukaryota</taxon>
        <taxon>Viridiplantae</taxon>
        <taxon>Chlorophyta</taxon>
        <taxon>core chlorophytes</taxon>
        <taxon>Chlorophyceae</taxon>
        <taxon>CS clade</taxon>
        <taxon>Chlamydomonadales</taxon>
        <taxon>Volvocaceae</taxon>
        <taxon>Volvox</taxon>
    </lineage>
</organism>
<feature type="non-terminal residue" evidence="2">
    <location>
        <position position="1"/>
    </location>
</feature>
<feature type="non-terminal residue" evidence="2">
    <location>
        <position position="1196"/>
    </location>
</feature>
<feature type="compositionally biased region" description="Gly residues" evidence="1">
    <location>
        <begin position="649"/>
        <end position="659"/>
    </location>
</feature>
<sequence length="1196" mass="124276">HVLVSLTQWYRLLDSLAACDRHWRTAAVGQQRARMRQRQLGALAARQQGQQQQYRQGQQQLFPPSHALPTVSPRGLQKTNSLDAACAPLAAPSCSHPAVMAVNTATVEATAATAAAAPAPQGFAAAVTGDPSVGAGCADACTTHMDGLLQLLLQLPATASLSVQDVTIVAYSASELFSTGGAGRTVHGGVEGPESAPGSERGGPHSRQAAEPAAAEAAVVARHQLKQQRCVRFEFVMGASLEACTGGCLDRLTLVLPEVSVSTGLLVLGHDPRFGTWHDISDTWLLALLEGLSCAAVPHIHRSLQAVPEVMDEEHGQGPRLARYGVKKAGNRGLMTVTSAAPAMLHGDIGAPCVPRRDTTAPLPRSPPLPLPLTHAESTATVATEATMALRSIALRQGSVTGPGHDGRSEVEGGVCSLRLPHSNGGRAGGRALASGKGGAGVEDVVVHALLEASLRRASLYASRHALLHVLGLAFDTLESWARVAAATDRRRAHEGSDTEADEAGVEGDAGGDSPGYGGRDTFGAQLLDERALCLVGSPGIAAIAATAASGPRVPSWSQSLRDSAVGGGGGGRNTLATKSTLPRDYQYNMWPHDVDDEPDVTARTAKSQLRGPEILYQYHSLPHYPAHHPHGRHGERRAPAGTPASRGSGDGAGAGAGAGGGPGDWLGVRLPAWLPLCCLTFRVGKAAAVVYTDMQGFNLPLFEAAIAPLEIQIKLSTLSDAGAATAADLASGAGTADPAAVVTTNSASADAGTQAPFARPSVPATQADQPATRSVVSIAAAVAAPAYVRQQRPSGNTVAHHSTDAAADGVFGFGFEAGHRFGLWHRHNNGNGRRRDGDGATQQAPNGIGTAISASRSLHPLVSSVHVLMDATVLLDVYNLDKLGWEPVLEPWAVQVLYMARRPRATAPPYRQPPRSTSPSSAAALQPALPTPTPPRQSINITTNTLLEATLSPGLISAALAVTQLAEELGRAMANPKTVAVDAIAPEAVAAVLHPDRRSASLPLSSALGHKRYASAGRPDDLASRPAEGTGRGVGREYIAYGPQVHGEPGGGPWCLSKGPKPDALPRLWLQNHLGQPVSFLRLEQRPHASFLAALGAVGAVDGVVTHSSLAIVDSVPQAGRRFAGRHVASLPLQYMQSPLSSTQPQQQDHHNDSRNLAKAPTFGGAISRAIDAPHLLHRRTILECAAPNETGTIK</sequence>
<feature type="compositionally biased region" description="Gly residues" evidence="1">
    <location>
        <begin position="508"/>
        <end position="518"/>
    </location>
</feature>
<feature type="compositionally biased region" description="Basic residues" evidence="1">
    <location>
        <begin position="626"/>
        <end position="636"/>
    </location>
</feature>
<protein>
    <submittedName>
        <fullName evidence="2">Uncharacterized protein</fullName>
    </submittedName>
</protein>